<evidence type="ECO:0000256" key="1">
    <source>
        <dbReference type="ARBA" id="ARBA00004651"/>
    </source>
</evidence>
<organism evidence="7 8">
    <name type="scientific">Candidatus Dormiibacter inghamiae</name>
    <dbReference type="NCBI Taxonomy" id="3127013"/>
    <lineage>
        <taxon>Bacteria</taxon>
        <taxon>Bacillati</taxon>
        <taxon>Candidatus Dormiibacterota</taxon>
        <taxon>Candidatus Dormibacteria</taxon>
        <taxon>Candidatus Dormibacterales</taxon>
        <taxon>Candidatus Dormibacteraceae</taxon>
        <taxon>Candidatus Dormiibacter</taxon>
    </lineage>
</organism>
<dbReference type="AlphaFoldDB" id="A0A934K947"/>
<name>A0A934K947_9BACT</name>
<feature type="transmembrane region" description="Helical" evidence="5">
    <location>
        <begin position="86"/>
        <end position="109"/>
    </location>
</feature>
<evidence type="ECO:0000313" key="8">
    <source>
        <dbReference type="Proteomes" id="UP000620075"/>
    </source>
</evidence>
<dbReference type="GO" id="GO:0022857">
    <property type="term" value="F:transmembrane transporter activity"/>
    <property type="evidence" value="ECO:0007669"/>
    <property type="project" value="InterPro"/>
</dbReference>
<evidence type="ECO:0000256" key="4">
    <source>
        <dbReference type="ARBA" id="ARBA00023136"/>
    </source>
</evidence>
<dbReference type="InterPro" id="IPR011701">
    <property type="entry name" value="MFS"/>
</dbReference>
<dbReference type="RefSeq" id="WP_338176663.1">
    <property type="nucleotide sequence ID" value="NZ_JAEKNQ010000019.1"/>
</dbReference>
<accession>A0A934K947</accession>
<evidence type="ECO:0000256" key="3">
    <source>
        <dbReference type="ARBA" id="ARBA00022989"/>
    </source>
</evidence>
<evidence type="ECO:0000256" key="2">
    <source>
        <dbReference type="ARBA" id="ARBA00022692"/>
    </source>
</evidence>
<comment type="subcellular location">
    <subcellularLocation>
        <location evidence="1">Cell membrane</location>
        <topology evidence="1">Multi-pass membrane protein</topology>
    </subcellularLocation>
</comment>
<dbReference type="InterPro" id="IPR036259">
    <property type="entry name" value="MFS_trans_sf"/>
</dbReference>
<evidence type="ECO:0000313" key="7">
    <source>
        <dbReference type="EMBL" id="MBJ7602259.1"/>
    </source>
</evidence>
<dbReference type="GO" id="GO:0005886">
    <property type="term" value="C:plasma membrane"/>
    <property type="evidence" value="ECO:0007669"/>
    <property type="project" value="UniProtKB-SubCell"/>
</dbReference>
<keyword evidence="4 5" id="KW-0472">Membrane</keyword>
<dbReference type="PANTHER" id="PTHR42718:SF42">
    <property type="entry name" value="EXPORT PROTEIN"/>
    <property type="match status" value="1"/>
</dbReference>
<evidence type="ECO:0000259" key="6">
    <source>
        <dbReference type="PROSITE" id="PS50850"/>
    </source>
</evidence>
<keyword evidence="3 5" id="KW-1133">Transmembrane helix</keyword>
<feature type="transmembrane region" description="Helical" evidence="5">
    <location>
        <begin position="58"/>
        <end position="74"/>
    </location>
</feature>
<comment type="caution">
    <text evidence="7">The sequence shown here is derived from an EMBL/GenBank/DDBJ whole genome shotgun (WGS) entry which is preliminary data.</text>
</comment>
<evidence type="ECO:0000256" key="5">
    <source>
        <dbReference type="SAM" id="Phobius"/>
    </source>
</evidence>
<proteinExistence type="predicted"/>
<dbReference type="Proteomes" id="UP000620075">
    <property type="component" value="Unassembled WGS sequence"/>
</dbReference>
<reference evidence="7 8" key="1">
    <citation type="submission" date="2020-10" db="EMBL/GenBank/DDBJ databases">
        <title>Ca. Dormibacterota MAGs.</title>
        <authorList>
            <person name="Montgomery K."/>
        </authorList>
    </citation>
    <scope>NUCLEOTIDE SEQUENCE [LARGE SCALE GENOMIC DNA]</scope>
    <source>
        <strain evidence="7">SC8811_S16_3</strain>
    </source>
</reference>
<feature type="transmembrane region" description="Helical" evidence="5">
    <location>
        <begin position="12"/>
        <end position="38"/>
    </location>
</feature>
<dbReference type="InterPro" id="IPR020846">
    <property type="entry name" value="MFS_dom"/>
</dbReference>
<dbReference type="PROSITE" id="PS50850">
    <property type="entry name" value="MFS"/>
    <property type="match status" value="1"/>
</dbReference>
<dbReference type="PANTHER" id="PTHR42718">
    <property type="entry name" value="MAJOR FACILITATOR SUPERFAMILY MULTIDRUG TRANSPORTER MFSC"/>
    <property type="match status" value="1"/>
</dbReference>
<dbReference type="EMBL" id="JAEKNQ010000019">
    <property type="protein sequence ID" value="MBJ7602259.1"/>
    <property type="molecule type" value="Genomic_DNA"/>
</dbReference>
<keyword evidence="2 5" id="KW-0812">Transmembrane</keyword>
<dbReference type="CDD" id="cd17321">
    <property type="entry name" value="MFS_MMR_MDR_like"/>
    <property type="match status" value="1"/>
</dbReference>
<dbReference type="Gene3D" id="1.20.1720.10">
    <property type="entry name" value="Multidrug resistance protein D"/>
    <property type="match status" value="1"/>
</dbReference>
<feature type="transmembrane region" description="Helical" evidence="5">
    <location>
        <begin position="115"/>
        <end position="135"/>
    </location>
</feature>
<gene>
    <name evidence="7" type="ORF">JF888_03555</name>
</gene>
<sequence>MVNADSKATRSLRGWTLALTSLAFFMVALDALVVITALPAIHRDLGAGLATLQWTVNAYSLAFGAGIITAASVGDRFGRRRIFATGLALFSTTSAACAVAPTAELLIVARAIQGLGGALIMPLSLTILTATFPLARRGAIVGLWGGIGGLAIASGPRGGYRGPRLALDLLGQRADRAGSDNPGRPPAYR</sequence>
<feature type="domain" description="Major facilitator superfamily (MFS) profile" evidence="6">
    <location>
        <begin position="16"/>
        <end position="189"/>
    </location>
</feature>
<dbReference type="Pfam" id="PF07690">
    <property type="entry name" value="MFS_1"/>
    <property type="match status" value="1"/>
</dbReference>
<protein>
    <submittedName>
        <fullName evidence="7">MFS transporter</fullName>
    </submittedName>
</protein>
<dbReference type="SUPFAM" id="SSF103473">
    <property type="entry name" value="MFS general substrate transporter"/>
    <property type="match status" value="1"/>
</dbReference>